<dbReference type="GO" id="GO:0032934">
    <property type="term" value="F:sterol binding"/>
    <property type="evidence" value="ECO:0007669"/>
    <property type="project" value="InterPro"/>
</dbReference>
<evidence type="ECO:0000256" key="4">
    <source>
        <dbReference type="ARBA" id="ARBA00016056"/>
    </source>
</evidence>
<dbReference type="VEuPathDB" id="FungiDB:VP01_3519g1"/>
<dbReference type="OrthoDB" id="6409159at2759"/>
<evidence type="ECO:0000256" key="1">
    <source>
        <dbReference type="ARBA" id="ARBA00002053"/>
    </source>
</evidence>
<comment type="function">
    <text evidence="1">Catalyzes the intermembrane transfer of phosphatidylglycerol and phosphatidylinositol.</text>
</comment>
<name>A0A0L6UWE1_9BASI</name>
<dbReference type="STRING" id="27349.A0A0L6UWE1"/>
<dbReference type="PANTHER" id="PTHR11306">
    <property type="entry name" value="NIEMANN PICK TYPE C2 PROTEIN NPC2-RELATED"/>
    <property type="match status" value="1"/>
</dbReference>
<gene>
    <name evidence="9" type="ORF">VP01_3519g1</name>
</gene>
<evidence type="ECO:0000256" key="6">
    <source>
        <dbReference type="ARBA" id="ARBA00022729"/>
    </source>
</evidence>
<protein>
    <recommendedName>
        <fullName evidence="4">Phosphatidylglycerol/phosphatidylinositol transfer protein</fullName>
    </recommendedName>
</protein>
<keyword evidence="10" id="KW-1185">Reference proteome</keyword>
<keyword evidence="7" id="KW-0445">Lipid transport</keyword>
<dbReference type="SMART" id="SM00737">
    <property type="entry name" value="ML"/>
    <property type="match status" value="1"/>
</dbReference>
<evidence type="ECO:0000313" key="10">
    <source>
        <dbReference type="Proteomes" id="UP000037035"/>
    </source>
</evidence>
<dbReference type="InterPro" id="IPR014756">
    <property type="entry name" value="Ig_E-set"/>
</dbReference>
<dbReference type="InterPro" id="IPR039670">
    <property type="entry name" value="NPC2-like"/>
</dbReference>
<dbReference type="AlphaFoldDB" id="A0A0L6UWE1"/>
<sequence length="224" mass="24717">MDITSEGRRSGCSGDQMMRRAADLGHALAVSLLILPSSSALQFKSKLVNDQAQRWKDQSNVLQSDSLAQLSNKFMKNLQYGNSDSRDPSAQTVLTFDDCGNPGDAVTIESFEVEPNPPEPGQKLIIRASGTVHQLIEDGAYANVVVKLGSYIKLIQKRFDICEELSKANATLQCPIEPGHYDIVQEVKLPKEIPHAKYKVEARAFTQDDDDMACTDIVLDFLKS</sequence>
<comment type="similarity">
    <text evidence="2">Belongs to the NPC2 family.</text>
</comment>
<dbReference type="EMBL" id="LAVV01008523">
    <property type="protein sequence ID" value="KNZ52567.1"/>
    <property type="molecule type" value="Genomic_DNA"/>
</dbReference>
<comment type="caution">
    <text evidence="9">The sequence shown here is derived from an EMBL/GenBank/DDBJ whole genome shotgun (WGS) entry which is preliminary data.</text>
</comment>
<evidence type="ECO:0000256" key="2">
    <source>
        <dbReference type="ARBA" id="ARBA00006370"/>
    </source>
</evidence>
<reference evidence="9 10" key="1">
    <citation type="submission" date="2015-08" db="EMBL/GenBank/DDBJ databases">
        <title>Next Generation Sequencing and Analysis of the Genome of Puccinia sorghi L Schw, the Causal Agent of Maize Common Rust.</title>
        <authorList>
            <person name="Rochi L."/>
            <person name="Burguener G."/>
            <person name="Darino M."/>
            <person name="Turjanski A."/>
            <person name="Kreff E."/>
            <person name="Dieguez M.J."/>
            <person name="Sacco F."/>
        </authorList>
    </citation>
    <scope>NUCLEOTIDE SEQUENCE [LARGE SCALE GENOMIC DNA]</scope>
    <source>
        <strain evidence="9 10">RO10H11247</strain>
    </source>
</reference>
<evidence type="ECO:0000313" key="9">
    <source>
        <dbReference type="EMBL" id="KNZ52567.1"/>
    </source>
</evidence>
<evidence type="ECO:0000259" key="8">
    <source>
        <dbReference type="SMART" id="SM00737"/>
    </source>
</evidence>
<dbReference type="InterPro" id="IPR033917">
    <property type="entry name" value="ML_PG-PI_TP"/>
</dbReference>
<dbReference type="PANTHER" id="PTHR11306:SF0">
    <property type="entry name" value="PHOSPHATIDYLGLYCEROL_PHOSPHATIDYLINOSITOL TRANSFER PROTEIN"/>
    <property type="match status" value="1"/>
</dbReference>
<feature type="domain" description="MD-2-related lipid-recognition" evidence="8">
    <location>
        <begin position="96"/>
        <end position="219"/>
    </location>
</feature>
<dbReference type="SUPFAM" id="SSF81296">
    <property type="entry name" value="E set domains"/>
    <property type="match status" value="1"/>
</dbReference>
<dbReference type="FunFam" id="2.70.220.10:FF:000004">
    <property type="entry name" value="Related to phosphatidylglycerol/phosphatidylinositol transfer protein"/>
    <property type="match status" value="1"/>
</dbReference>
<accession>A0A0L6UWE1</accession>
<keyword evidence="6" id="KW-0732">Signal</keyword>
<dbReference type="CDD" id="cd00917">
    <property type="entry name" value="PG-PI_TP"/>
    <property type="match status" value="1"/>
</dbReference>
<evidence type="ECO:0000256" key="5">
    <source>
        <dbReference type="ARBA" id="ARBA00022448"/>
    </source>
</evidence>
<dbReference type="Pfam" id="PF02221">
    <property type="entry name" value="E1_DerP2_DerF2"/>
    <property type="match status" value="1"/>
</dbReference>
<proteinExistence type="inferred from homology"/>
<organism evidence="9 10">
    <name type="scientific">Puccinia sorghi</name>
    <dbReference type="NCBI Taxonomy" id="27349"/>
    <lineage>
        <taxon>Eukaryota</taxon>
        <taxon>Fungi</taxon>
        <taxon>Dikarya</taxon>
        <taxon>Basidiomycota</taxon>
        <taxon>Pucciniomycotina</taxon>
        <taxon>Pucciniomycetes</taxon>
        <taxon>Pucciniales</taxon>
        <taxon>Pucciniaceae</taxon>
        <taxon>Puccinia</taxon>
    </lineage>
</organism>
<evidence type="ECO:0000256" key="7">
    <source>
        <dbReference type="ARBA" id="ARBA00023055"/>
    </source>
</evidence>
<dbReference type="Proteomes" id="UP000037035">
    <property type="component" value="Unassembled WGS sequence"/>
</dbReference>
<dbReference type="InterPro" id="IPR003172">
    <property type="entry name" value="ML_dom"/>
</dbReference>
<dbReference type="GO" id="GO:0032366">
    <property type="term" value="P:intracellular sterol transport"/>
    <property type="evidence" value="ECO:0007669"/>
    <property type="project" value="InterPro"/>
</dbReference>
<dbReference type="InterPro" id="IPR036846">
    <property type="entry name" value="GM2-AP_sf"/>
</dbReference>
<dbReference type="Gene3D" id="2.70.220.10">
    <property type="entry name" value="Ganglioside GM2 activator"/>
    <property type="match status" value="2"/>
</dbReference>
<evidence type="ECO:0000256" key="3">
    <source>
        <dbReference type="ARBA" id="ARBA00011245"/>
    </source>
</evidence>
<comment type="subunit">
    <text evidence="3">Monomer.</text>
</comment>
<keyword evidence="5" id="KW-0813">Transport</keyword>